<dbReference type="Proteomes" id="UP000235778">
    <property type="component" value="Unassembled WGS sequence"/>
</dbReference>
<evidence type="ECO:0000313" key="2">
    <source>
        <dbReference type="EMBL" id="PME61014.1"/>
    </source>
</evidence>
<gene>
    <name evidence="2" type="ORF">BCV30_12350</name>
</gene>
<accession>A0A2N7BQD3</accession>
<reference evidence="3" key="1">
    <citation type="submission" date="2016-07" db="EMBL/GenBank/DDBJ databases">
        <title>Nontailed viruses are major unrecognized killers of bacteria in the ocean.</title>
        <authorList>
            <person name="Kauffman K."/>
            <person name="Hussain F."/>
            <person name="Yang J."/>
            <person name="Arevalo P."/>
            <person name="Brown J."/>
            <person name="Cutler M."/>
            <person name="Kelly L."/>
            <person name="Polz M.F."/>
        </authorList>
    </citation>
    <scope>NUCLEOTIDE SEQUENCE [LARGE SCALE GENOMIC DNA]</scope>
    <source>
        <strain evidence="3">10N.286.55.C1</strain>
    </source>
</reference>
<comment type="caution">
    <text evidence="2">The sequence shown here is derived from an EMBL/GenBank/DDBJ whole genome shotgun (WGS) entry which is preliminary data.</text>
</comment>
<keyword evidence="1" id="KW-0472">Membrane</keyword>
<feature type="transmembrane region" description="Helical" evidence="1">
    <location>
        <begin position="37"/>
        <end position="59"/>
    </location>
</feature>
<evidence type="ECO:0000313" key="3">
    <source>
        <dbReference type="Proteomes" id="UP000235778"/>
    </source>
</evidence>
<feature type="transmembrane region" description="Helical" evidence="1">
    <location>
        <begin position="71"/>
        <end position="90"/>
    </location>
</feature>
<dbReference type="AlphaFoldDB" id="A0A2N7BQD3"/>
<sequence length="99" mass="11174">MLMKMLRLLKLSIVLFWVMLILSFVVDHSGIHNEMAFTILGVSIFISAVTAWFLPLIIVLVNKEVQSKGMILFLSLGLPVFGGVISYMILTKQIRMMTT</sequence>
<organism evidence="2 3">
    <name type="scientific">Vibrio lentus</name>
    <dbReference type="NCBI Taxonomy" id="136468"/>
    <lineage>
        <taxon>Bacteria</taxon>
        <taxon>Pseudomonadati</taxon>
        <taxon>Pseudomonadota</taxon>
        <taxon>Gammaproteobacteria</taxon>
        <taxon>Vibrionales</taxon>
        <taxon>Vibrionaceae</taxon>
        <taxon>Vibrio</taxon>
    </lineage>
</organism>
<name>A0A2N7BQD3_9VIBR</name>
<dbReference type="EMBL" id="MCSI01000138">
    <property type="protein sequence ID" value="PME61014.1"/>
    <property type="molecule type" value="Genomic_DNA"/>
</dbReference>
<evidence type="ECO:0000256" key="1">
    <source>
        <dbReference type="SAM" id="Phobius"/>
    </source>
</evidence>
<proteinExistence type="predicted"/>
<protein>
    <submittedName>
        <fullName evidence="2">Uncharacterized protein</fullName>
    </submittedName>
</protein>
<keyword evidence="1" id="KW-1133">Transmembrane helix</keyword>
<keyword evidence="1" id="KW-0812">Transmembrane</keyword>